<feature type="compositionally biased region" description="Polar residues" evidence="1">
    <location>
        <begin position="89"/>
        <end position="101"/>
    </location>
</feature>
<evidence type="ECO:0000256" key="1">
    <source>
        <dbReference type="SAM" id="MobiDB-lite"/>
    </source>
</evidence>
<name>A0ABT0UT73_9ACTN</name>
<evidence type="ECO:0000313" key="3">
    <source>
        <dbReference type="Proteomes" id="UP001431429"/>
    </source>
</evidence>
<organism evidence="2 3">
    <name type="scientific">Streptomyces albipurpureus</name>
    <dbReference type="NCBI Taxonomy" id="2897419"/>
    <lineage>
        <taxon>Bacteria</taxon>
        <taxon>Bacillati</taxon>
        <taxon>Actinomycetota</taxon>
        <taxon>Actinomycetes</taxon>
        <taxon>Kitasatosporales</taxon>
        <taxon>Streptomycetaceae</taxon>
        <taxon>Streptomyces</taxon>
    </lineage>
</organism>
<accession>A0ABT0UT73</accession>
<dbReference type="Proteomes" id="UP001431429">
    <property type="component" value="Unassembled WGS sequence"/>
</dbReference>
<dbReference type="InterPro" id="IPR011008">
    <property type="entry name" value="Dimeric_a/b-barrel"/>
</dbReference>
<proteinExistence type="predicted"/>
<comment type="caution">
    <text evidence="2">The sequence shown here is derived from an EMBL/GenBank/DDBJ whole genome shotgun (WGS) entry which is preliminary data.</text>
</comment>
<feature type="compositionally biased region" description="Polar residues" evidence="1">
    <location>
        <begin position="56"/>
        <end position="66"/>
    </location>
</feature>
<evidence type="ECO:0008006" key="4">
    <source>
        <dbReference type="Google" id="ProtNLM"/>
    </source>
</evidence>
<reference evidence="2" key="1">
    <citation type="submission" date="2022-06" db="EMBL/GenBank/DDBJ databases">
        <title>Genome public.</title>
        <authorList>
            <person name="Sun Q."/>
        </authorList>
    </citation>
    <scope>NUCLEOTIDE SEQUENCE</scope>
    <source>
        <strain evidence="2">CWNU-1</strain>
    </source>
</reference>
<feature type="region of interest" description="Disordered" evidence="1">
    <location>
        <begin position="56"/>
        <end position="111"/>
    </location>
</feature>
<dbReference type="EMBL" id="JAMQAW010000032">
    <property type="protein sequence ID" value="MCM2391591.1"/>
    <property type="molecule type" value="Genomic_DNA"/>
</dbReference>
<evidence type="ECO:0000313" key="2">
    <source>
        <dbReference type="EMBL" id="MCM2391591.1"/>
    </source>
</evidence>
<dbReference type="RefSeq" id="WP_250921923.1">
    <property type="nucleotide sequence ID" value="NZ_JAMQAW010000032.1"/>
</dbReference>
<dbReference type="Gene3D" id="3.30.70.1060">
    <property type="entry name" value="Dimeric alpha+beta barrel"/>
    <property type="match status" value="1"/>
</dbReference>
<keyword evidence="3" id="KW-1185">Reference proteome</keyword>
<feature type="region of interest" description="Disordered" evidence="1">
    <location>
        <begin position="1"/>
        <end position="20"/>
    </location>
</feature>
<sequence>MLVAGDGIVSEGTYPGHKVPNGGCTVLELPSREAALERAAKTAVACRCSQEVRQFQYDQASTTRPTSARVGRASRAHGGPQGKAWSRTGRVTSTDGTSLAHSSIAAGRPLR</sequence>
<gene>
    <name evidence="2" type="ORF">NBG84_25445</name>
</gene>
<dbReference type="SUPFAM" id="SSF54909">
    <property type="entry name" value="Dimeric alpha+beta barrel"/>
    <property type="match status" value="1"/>
</dbReference>
<protein>
    <recommendedName>
        <fullName evidence="4">YCII-related domain-containing protein</fullName>
    </recommendedName>
</protein>